<gene>
    <name evidence="10" type="ORF">Esi_0108_0040</name>
</gene>
<evidence type="ECO:0000256" key="3">
    <source>
        <dbReference type="ARBA" id="ARBA00004613"/>
    </source>
</evidence>
<feature type="transmembrane region" description="Helical" evidence="9">
    <location>
        <begin position="734"/>
        <end position="755"/>
    </location>
</feature>
<keyword evidence="9" id="KW-0812">Transmembrane</keyword>
<dbReference type="PANTHER" id="PTHR11319:SF35">
    <property type="entry name" value="OUTER MEMBRANE PROTEIN PMPC-RELATED"/>
    <property type="match status" value="1"/>
</dbReference>
<feature type="transmembrane region" description="Helical" evidence="9">
    <location>
        <begin position="677"/>
        <end position="698"/>
    </location>
</feature>
<dbReference type="InterPro" id="IPR003368">
    <property type="entry name" value="POMP_repeat"/>
</dbReference>
<organism evidence="10 11">
    <name type="scientific">Ectocarpus siliculosus</name>
    <name type="common">Brown alga</name>
    <name type="synonym">Conferva siliculosa</name>
    <dbReference type="NCBI Taxonomy" id="2880"/>
    <lineage>
        <taxon>Eukaryota</taxon>
        <taxon>Sar</taxon>
        <taxon>Stramenopiles</taxon>
        <taxon>Ochrophyta</taxon>
        <taxon>PX clade</taxon>
        <taxon>Phaeophyceae</taxon>
        <taxon>Ectocarpales</taxon>
        <taxon>Ectocarpaceae</taxon>
        <taxon>Ectocarpus</taxon>
    </lineage>
</organism>
<evidence type="ECO:0000256" key="1">
    <source>
        <dbReference type="ARBA" id="ARBA00004196"/>
    </source>
</evidence>
<keyword evidence="6 9" id="KW-0472">Membrane</keyword>
<proteinExistence type="predicted"/>
<dbReference type="SUPFAM" id="SSF51126">
    <property type="entry name" value="Pectin lyase-like"/>
    <property type="match status" value="2"/>
</dbReference>
<dbReference type="Proteomes" id="UP000002630">
    <property type="component" value="Unassembled WGS sequence"/>
</dbReference>
<feature type="region of interest" description="Disordered" evidence="8">
    <location>
        <begin position="1029"/>
        <end position="1051"/>
    </location>
</feature>
<dbReference type="InterPro" id="IPR011050">
    <property type="entry name" value="Pectin_lyase_fold/virulence"/>
</dbReference>
<evidence type="ECO:0000256" key="5">
    <source>
        <dbReference type="ARBA" id="ARBA00022729"/>
    </source>
</evidence>
<dbReference type="AlphaFoldDB" id="D7FHH1"/>
<evidence type="ECO:0000313" key="11">
    <source>
        <dbReference type="Proteomes" id="UP000002630"/>
    </source>
</evidence>
<dbReference type="GO" id="GO:0005576">
    <property type="term" value="C:extracellular region"/>
    <property type="evidence" value="ECO:0007669"/>
    <property type="project" value="UniProtKB-SubCell"/>
</dbReference>
<accession>D7FHH1</accession>
<feature type="transmembrane region" description="Helical" evidence="9">
    <location>
        <begin position="941"/>
        <end position="958"/>
    </location>
</feature>
<dbReference type="eggNOG" id="ENOG502S176">
    <property type="taxonomic scope" value="Eukaryota"/>
</dbReference>
<dbReference type="STRING" id="2880.D7FHH1"/>
<feature type="transmembrane region" description="Helical" evidence="9">
    <location>
        <begin position="631"/>
        <end position="656"/>
    </location>
</feature>
<dbReference type="EMBL" id="FN649760">
    <property type="protein sequence ID" value="CBJ28533.1"/>
    <property type="molecule type" value="Genomic_DNA"/>
</dbReference>
<feature type="transmembrane region" description="Helical" evidence="9">
    <location>
        <begin position="970"/>
        <end position="993"/>
    </location>
</feature>
<sequence>MIRRHAGNKVSISGRYPAPRSKPHQACSVGDSVVFPRSTKLGGHWRGAVYCGDIFGGDLQRVKQNPPLACRYHPLSLDVKQRALCCECTCVDSLFSCGIAGFSCLDPSATDLYDCEEPPAATPCSAEAQQAWVVEDSAQAQALAANVNCSGGSFQVEWRGSVSLDAPIFIVHGTDLNVTGGGEASAVIDGNGTTRLFSVDNATLRLSGVELRSGSSAIGGAIAASGATLAFNNTSFVNNSAGSNGGALWLTDSSVSWGGGTEFISNTAAESGGAIFLLNGSYVSSTGDTNFVRNGALVDGGAVGSVASDSVLSPEDSTLSIDGPTAFVNNTSGENGGALALLGGLSISVNTGETSFVDNSANLAGGAVYVSDTAIGPTFSDVIFDSNSAQVGGAVSSLGSGNVKGGENDQLLPTTFSRCRFTFNRATATGGAVDSASGQDLFEDTVFRGNQAVTGGALRLAGRASLVNCSFVENLSDDGEGAAVSNVGVISEISNTTFSGNVFNCAPDTFLNYTSGDALDEACSGCQTTCDGCVQPPVVPLCSDVIPHSRSDGGLVTLETLSIDPGYWRATNSSTEVLACYNVDACVGGITGATEYCVEGYEGPYCAICSDDYSAQLGFTCSKCPNRAGGILLATALAVIGLFTVVAVVSYVAWRVDPNTGCAMAGHLKRYLPLQTLKILVVAWQIVTQFTSAANVTYPDVYQRFLNGLDVFNFDISWVLSAGCVMDLDFHDRLLLSTIGPIMALLFLAATYRAGSRINRGNAATLQLVWDRHVSMVLLLVFLVYSGVSSVVFQTFACDQLEGGGEYLRADYRIECDSSKHQGFRVYAGFMILLYPVGIPAFYGALLLRDRDVLEKDPDGREDPPRVASISNLWQPYRPSVYYYEVIECGRRILLTGLVVFIYPNTAAQIAITLIMTVVFAVLSEALRPYAQAWDTWVSRVSHAVVFMSVYVALLLKVDVSNEKGSSQKVFEAVLVAAHACMILAVVVETILLGCPSRVKEQDEPAPRVGGDSVTMRFSYTNEMKVGCAGNSSAEDDDDDHMNEAGLTPVG</sequence>
<evidence type="ECO:0000256" key="6">
    <source>
        <dbReference type="ARBA" id="ARBA00023136"/>
    </source>
</evidence>
<protein>
    <recommendedName>
        <fullName evidence="12">Polymorphic outer membrane protein</fullName>
    </recommendedName>
</protein>
<dbReference type="PANTHER" id="PTHR11319">
    <property type="entry name" value="G PROTEIN-COUPLED RECEPTOR-RELATED"/>
    <property type="match status" value="1"/>
</dbReference>
<reference evidence="10 11" key="1">
    <citation type="journal article" date="2010" name="Nature">
        <title>The Ectocarpus genome and the independent evolution of multicellularity in brown algae.</title>
        <authorList>
            <person name="Cock J.M."/>
            <person name="Sterck L."/>
            <person name="Rouze P."/>
            <person name="Scornet D."/>
            <person name="Allen A.E."/>
            <person name="Amoutzias G."/>
            <person name="Anthouard V."/>
            <person name="Artiguenave F."/>
            <person name="Aury J.M."/>
            <person name="Badger J.H."/>
            <person name="Beszteri B."/>
            <person name="Billiau K."/>
            <person name="Bonnet E."/>
            <person name="Bothwell J.H."/>
            <person name="Bowler C."/>
            <person name="Boyen C."/>
            <person name="Brownlee C."/>
            <person name="Carrano C.J."/>
            <person name="Charrier B."/>
            <person name="Cho G.Y."/>
            <person name="Coelho S.M."/>
            <person name="Collen J."/>
            <person name="Corre E."/>
            <person name="Da Silva C."/>
            <person name="Delage L."/>
            <person name="Delaroque N."/>
            <person name="Dittami S.M."/>
            <person name="Doulbeau S."/>
            <person name="Elias M."/>
            <person name="Farnham G."/>
            <person name="Gachon C.M."/>
            <person name="Gschloessl B."/>
            <person name="Heesch S."/>
            <person name="Jabbari K."/>
            <person name="Jubin C."/>
            <person name="Kawai H."/>
            <person name="Kimura K."/>
            <person name="Kloareg B."/>
            <person name="Kupper F.C."/>
            <person name="Lang D."/>
            <person name="Le Bail A."/>
            <person name="Leblanc C."/>
            <person name="Lerouge P."/>
            <person name="Lohr M."/>
            <person name="Lopez P.J."/>
            <person name="Martens C."/>
            <person name="Maumus F."/>
            <person name="Michel G."/>
            <person name="Miranda-Saavedra D."/>
            <person name="Morales J."/>
            <person name="Moreau H."/>
            <person name="Motomura T."/>
            <person name="Nagasato C."/>
            <person name="Napoli C.A."/>
            <person name="Nelson D.R."/>
            <person name="Nyvall-Collen P."/>
            <person name="Peters A.F."/>
            <person name="Pommier C."/>
            <person name="Potin P."/>
            <person name="Poulain J."/>
            <person name="Quesneville H."/>
            <person name="Read B."/>
            <person name="Rensing S.A."/>
            <person name="Ritter A."/>
            <person name="Rousvoal S."/>
            <person name="Samanta M."/>
            <person name="Samson G."/>
            <person name="Schroeder D.C."/>
            <person name="Segurens B."/>
            <person name="Strittmatter M."/>
            <person name="Tonon T."/>
            <person name="Tregear J.W."/>
            <person name="Valentin K."/>
            <person name="von Dassow P."/>
            <person name="Yamagishi T."/>
            <person name="Van de Peer Y."/>
            <person name="Wincker P."/>
        </authorList>
    </citation>
    <scope>NUCLEOTIDE SEQUENCE [LARGE SCALE GENOMIC DNA]</scope>
    <source>
        <strain evidence="11">Ec32 / CCAP1310/4</strain>
    </source>
</reference>
<dbReference type="Pfam" id="PF02415">
    <property type="entry name" value="Chlam_PMP"/>
    <property type="match status" value="1"/>
</dbReference>
<keyword evidence="5" id="KW-0732">Signal</keyword>
<feature type="transmembrane region" description="Helical" evidence="9">
    <location>
        <begin position="776"/>
        <end position="797"/>
    </location>
</feature>
<evidence type="ECO:0000256" key="9">
    <source>
        <dbReference type="SAM" id="Phobius"/>
    </source>
</evidence>
<feature type="transmembrane region" description="Helical" evidence="9">
    <location>
        <begin position="893"/>
        <end position="921"/>
    </location>
</feature>
<dbReference type="OrthoDB" id="205145at2759"/>
<comment type="subcellular location">
    <subcellularLocation>
        <location evidence="1">Cell envelope</location>
    </subcellularLocation>
    <subcellularLocation>
        <location evidence="2">Cell outer membrane</location>
    </subcellularLocation>
    <subcellularLocation>
        <location evidence="3">Secreted</location>
    </subcellularLocation>
</comment>
<dbReference type="InParanoid" id="D7FHH1"/>
<keyword evidence="11" id="KW-1185">Reference proteome</keyword>
<keyword evidence="4" id="KW-0964">Secreted</keyword>
<evidence type="ECO:0000256" key="8">
    <source>
        <dbReference type="SAM" id="MobiDB-lite"/>
    </source>
</evidence>
<keyword evidence="7" id="KW-0998">Cell outer membrane</keyword>
<evidence type="ECO:0000256" key="7">
    <source>
        <dbReference type="ARBA" id="ARBA00023237"/>
    </source>
</evidence>
<evidence type="ECO:0000256" key="4">
    <source>
        <dbReference type="ARBA" id="ARBA00022525"/>
    </source>
</evidence>
<name>D7FHH1_ECTSI</name>
<keyword evidence="9" id="KW-1133">Transmembrane helix</keyword>
<feature type="transmembrane region" description="Helical" evidence="9">
    <location>
        <begin position="827"/>
        <end position="848"/>
    </location>
</feature>
<evidence type="ECO:0000313" key="10">
    <source>
        <dbReference type="EMBL" id="CBJ28533.1"/>
    </source>
</evidence>
<evidence type="ECO:0000256" key="2">
    <source>
        <dbReference type="ARBA" id="ARBA00004442"/>
    </source>
</evidence>
<feature type="region of interest" description="Disordered" evidence="8">
    <location>
        <begin position="1"/>
        <end position="24"/>
    </location>
</feature>
<evidence type="ECO:0008006" key="12">
    <source>
        <dbReference type="Google" id="ProtNLM"/>
    </source>
</evidence>